<gene>
    <name evidence="1" type="ORF">Mic7113_6770</name>
</gene>
<geneLocation type="plasmid" evidence="1 2">
    <name>pMIC7113.06</name>
</geneLocation>
<accession>K9WRB0</accession>
<keyword evidence="2" id="KW-1185">Reference proteome</keyword>
<proteinExistence type="predicted"/>
<protein>
    <submittedName>
        <fullName evidence="1">Uncharacterized protein</fullName>
    </submittedName>
</protein>
<evidence type="ECO:0000313" key="2">
    <source>
        <dbReference type="Proteomes" id="UP000010471"/>
    </source>
</evidence>
<dbReference type="Proteomes" id="UP000010471">
    <property type="component" value="Plasmid pMIC7113.06"/>
</dbReference>
<dbReference type="KEGG" id="mic:Mic7113_6770"/>
<sequence length="101" mass="11893">MTDPRITKMNYDLRLMELQMALLLPKPHQKMEAAKQENMQRKIEEETVVEVSLRELDARIKNLYGAQIANLESRIDSISKALEDLQKQFPTQDKNHNPFPW</sequence>
<keyword evidence="1" id="KW-0614">Plasmid</keyword>
<dbReference type="EMBL" id="CP003636">
    <property type="protein sequence ID" value="AFZ22331.1"/>
    <property type="molecule type" value="Genomic_DNA"/>
</dbReference>
<organism evidence="1 2">
    <name type="scientific">Allocoleopsis franciscana PCC 7113</name>
    <dbReference type="NCBI Taxonomy" id="1173027"/>
    <lineage>
        <taxon>Bacteria</taxon>
        <taxon>Bacillati</taxon>
        <taxon>Cyanobacteriota</taxon>
        <taxon>Cyanophyceae</taxon>
        <taxon>Coleofasciculales</taxon>
        <taxon>Coleofasciculaceae</taxon>
        <taxon>Allocoleopsis</taxon>
        <taxon>Allocoleopsis franciscana</taxon>
    </lineage>
</organism>
<reference evidence="1 2" key="1">
    <citation type="submission" date="2012-06" db="EMBL/GenBank/DDBJ databases">
        <title>Finished plasmid 6 of genome of Microcoleus sp. PCC 7113.</title>
        <authorList>
            <consortium name="US DOE Joint Genome Institute"/>
            <person name="Gugger M."/>
            <person name="Coursin T."/>
            <person name="Rippka R."/>
            <person name="Tandeau De Marsac N."/>
            <person name="Huntemann M."/>
            <person name="Wei C.-L."/>
            <person name="Han J."/>
            <person name="Detter J.C."/>
            <person name="Han C."/>
            <person name="Tapia R."/>
            <person name="Chen A."/>
            <person name="Kyrpides N."/>
            <person name="Mavromatis K."/>
            <person name="Markowitz V."/>
            <person name="Szeto E."/>
            <person name="Ivanova N."/>
            <person name="Pagani I."/>
            <person name="Pati A."/>
            <person name="Goodwin L."/>
            <person name="Nordberg H.P."/>
            <person name="Cantor M.N."/>
            <person name="Hua S.X."/>
            <person name="Woyke T."/>
            <person name="Kerfeld C.A."/>
        </authorList>
    </citation>
    <scope>NUCLEOTIDE SEQUENCE [LARGE SCALE GENOMIC DNA]</scope>
    <source>
        <strain evidence="1 2">PCC 7113</strain>
        <plasmid evidence="1 2">pMIC7113.06</plasmid>
    </source>
</reference>
<dbReference type="HOGENOM" id="CLU_2288317_0_0_3"/>
<name>K9WRB0_9CYAN</name>
<evidence type="ECO:0000313" key="1">
    <source>
        <dbReference type="EMBL" id="AFZ22331.1"/>
    </source>
</evidence>
<dbReference type="AlphaFoldDB" id="K9WRB0"/>